<comment type="subcellular location">
    <subcellularLocation>
        <location evidence="1">Membrane</location>
        <topology evidence="1">Multi-pass membrane protein</topology>
    </subcellularLocation>
</comment>
<name>A0A3D8Q503_9HELO</name>
<dbReference type="InterPro" id="IPR011701">
    <property type="entry name" value="MFS"/>
</dbReference>
<dbReference type="AlphaFoldDB" id="A0A3D8Q503"/>
<dbReference type="PANTHER" id="PTHR23501">
    <property type="entry name" value="MAJOR FACILITATOR SUPERFAMILY"/>
    <property type="match status" value="1"/>
</dbReference>
<dbReference type="InterPro" id="IPR036259">
    <property type="entry name" value="MFS_trans_sf"/>
</dbReference>
<dbReference type="CDD" id="cd17502">
    <property type="entry name" value="MFS_Azr1_MDR_like"/>
    <property type="match status" value="1"/>
</dbReference>
<feature type="transmembrane region" description="Helical" evidence="5">
    <location>
        <begin position="57"/>
        <end position="80"/>
    </location>
</feature>
<evidence type="ECO:0000313" key="8">
    <source>
        <dbReference type="Proteomes" id="UP000256645"/>
    </source>
</evidence>
<dbReference type="Gene3D" id="1.20.1250.20">
    <property type="entry name" value="MFS general substrate transporter like domains"/>
    <property type="match status" value="1"/>
</dbReference>
<dbReference type="GO" id="GO:0022857">
    <property type="term" value="F:transmembrane transporter activity"/>
    <property type="evidence" value="ECO:0007669"/>
    <property type="project" value="InterPro"/>
</dbReference>
<feature type="transmembrane region" description="Helical" evidence="5">
    <location>
        <begin position="92"/>
        <end position="113"/>
    </location>
</feature>
<proteinExistence type="predicted"/>
<protein>
    <submittedName>
        <fullName evidence="7">Putative HC-toxin efflux carrier TOXA</fullName>
    </submittedName>
</protein>
<evidence type="ECO:0000256" key="2">
    <source>
        <dbReference type="ARBA" id="ARBA00022692"/>
    </source>
</evidence>
<feature type="transmembrane region" description="Helical" evidence="5">
    <location>
        <begin position="354"/>
        <end position="375"/>
    </location>
</feature>
<keyword evidence="3 5" id="KW-1133">Transmembrane helix</keyword>
<dbReference type="SUPFAM" id="SSF103473">
    <property type="entry name" value="MFS general substrate transporter"/>
    <property type="match status" value="1"/>
</dbReference>
<evidence type="ECO:0000256" key="4">
    <source>
        <dbReference type="ARBA" id="ARBA00023136"/>
    </source>
</evidence>
<feature type="transmembrane region" description="Helical" evidence="5">
    <location>
        <begin position="119"/>
        <end position="138"/>
    </location>
</feature>
<organism evidence="7 8">
    <name type="scientific">Coleophoma cylindrospora</name>
    <dbReference type="NCBI Taxonomy" id="1849047"/>
    <lineage>
        <taxon>Eukaryota</taxon>
        <taxon>Fungi</taxon>
        <taxon>Dikarya</taxon>
        <taxon>Ascomycota</taxon>
        <taxon>Pezizomycotina</taxon>
        <taxon>Leotiomycetes</taxon>
        <taxon>Helotiales</taxon>
        <taxon>Dermateaceae</taxon>
        <taxon>Coleophoma</taxon>
    </lineage>
</organism>
<feature type="transmembrane region" description="Helical" evidence="5">
    <location>
        <begin position="282"/>
        <end position="301"/>
    </location>
</feature>
<feature type="transmembrane region" description="Helical" evidence="5">
    <location>
        <begin position="208"/>
        <end position="230"/>
    </location>
</feature>
<dbReference type="PROSITE" id="PS50850">
    <property type="entry name" value="MFS"/>
    <property type="match status" value="1"/>
</dbReference>
<feature type="domain" description="Major facilitator superfamily (MFS) profile" evidence="6">
    <location>
        <begin position="55"/>
        <end position="560"/>
    </location>
</feature>
<feature type="transmembrane region" description="Helical" evidence="5">
    <location>
        <begin position="250"/>
        <end position="270"/>
    </location>
</feature>
<sequence length="564" mass="60278">MKLASYRCLLGMDDSFHDNSVGEQHIDGNVEKGPSPIREVEDESNYPPLKTMLLSMLSIYFSFFLVALDRTIVGVAIPAISNDFQSFNDISWYEAAFLLAFCVLQFPIGKIYTFYSAKWTYIVLVAVFEIGSIVCAAAPTSVAFIIGRAITGIGGAGSLAGASVIMTELVPLQKRPKYQGLLGAIFGLSSIIGPLVGGVLTTKVSWRWCFWINVPIGGISLVGLLIFLPASTPPEEIKGSVQKNLWKFDPVGNIVLAPGLICLLLALQWGGTKYPWSDARSIALLVVGSVLLLAFVGIQWVQENGTIPFRIIRQRSIAAGVFVSLGLGAALIIPSFYLPIWFQAIKGTTAINAGIRILPLLLGTVVSVIGSGIVISKSGYYAPWLVVGCAIRVIGAGLLTTLRVDTGTGVWIGYQVRTNQFKLSLYVALTYFQIVVGVGTGMTLQQCAMAAQTVLTKRDVPMGLTIITFAQFFGGTISVSVCQTILANTLVSELSKKLPGFNASAIASAGATEIQGLVSKEQLPIVLAAYNAGIDNAFYCALAASSLAFVASLFVEWKSVISRP</sequence>
<evidence type="ECO:0000256" key="5">
    <source>
        <dbReference type="SAM" id="Phobius"/>
    </source>
</evidence>
<evidence type="ECO:0000256" key="1">
    <source>
        <dbReference type="ARBA" id="ARBA00004141"/>
    </source>
</evidence>
<keyword evidence="8" id="KW-1185">Reference proteome</keyword>
<feature type="transmembrane region" description="Helical" evidence="5">
    <location>
        <begin position="321"/>
        <end position="342"/>
    </location>
</feature>
<dbReference type="GO" id="GO:0005886">
    <property type="term" value="C:plasma membrane"/>
    <property type="evidence" value="ECO:0007669"/>
    <property type="project" value="TreeGrafter"/>
</dbReference>
<dbReference type="Proteomes" id="UP000256645">
    <property type="component" value="Unassembled WGS sequence"/>
</dbReference>
<dbReference type="Pfam" id="PF07690">
    <property type="entry name" value="MFS_1"/>
    <property type="match status" value="1"/>
</dbReference>
<dbReference type="PANTHER" id="PTHR23501:SF153">
    <property type="entry name" value="AFLATOXIN EFFLUX PUMP, PUTATIVE-RELATED"/>
    <property type="match status" value="1"/>
</dbReference>
<feature type="transmembrane region" description="Helical" evidence="5">
    <location>
        <begin position="381"/>
        <end position="402"/>
    </location>
</feature>
<dbReference type="OrthoDB" id="10021397at2759"/>
<dbReference type="EMBL" id="PDLM01000032">
    <property type="protein sequence ID" value="RDW56718.1"/>
    <property type="molecule type" value="Genomic_DNA"/>
</dbReference>
<feature type="transmembrane region" description="Helical" evidence="5">
    <location>
        <begin position="423"/>
        <end position="444"/>
    </location>
</feature>
<feature type="transmembrane region" description="Helical" evidence="5">
    <location>
        <begin position="178"/>
        <end position="201"/>
    </location>
</feature>
<keyword evidence="2 5" id="KW-0812">Transmembrane</keyword>
<keyword evidence="4 5" id="KW-0472">Membrane</keyword>
<evidence type="ECO:0000259" key="6">
    <source>
        <dbReference type="PROSITE" id="PS50850"/>
    </source>
</evidence>
<evidence type="ECO:0000313" key="7">
    <source>
        <dbReference type="EMBL" id="RDW56718.1"/>
    </source>
</evidence>
<feature type="transmembrane region" description="Helical" evidence="5">
    <location>
        <begin position="464"/>
        <end position="487"/>
    </location>
</feature>
<evidence type="ECO:0000256" key="3">
    <source>
        <dbReference type="ARBA" id="ARBA00022989"/>
    </source>
</evidence>
<comment type="caution">
    <text evidence="7">The sequence shown here is derived from an EMBL/GenBank/DDBJ whole genome shotgun (WGS) entry which is preliminary data.</text>
</comment>
<dbReference type="InterPro" id="IPR020846">
    <property type="entry name" value="MFS_dom"/>
</dbReference>
<dbReference type="PRINTS" id="PR01036">
    <property type="entry name" value="TCRTETB"/>
</dbReference>
<accession>A0A3D8Q503</accession>
<reference evidence="7 8" key="1">
    <citation type="journal article" date="2018" name="IMA Fungus">
        <title>IMA Genome-F 9: Draft genome sequence of Annulohypoxylon stygium, Aspergillus mulundensis, Berkeleyomyces basicola (syn. Thielaviopsis basicola), Ceratocystis smalleyi, two Cercospora beticola strains, Coleophoma cylindrospora, Fusarium fracticaudum, Phialophora cf. hyalina, and Morchella septimelata.</title>
        <authorList>
            <person name="Wingfield B.D."/>
            <person name="Bills G.F."/>
            <person name="Dong Y."/>
            <person name="Huang W."/>
            <person name="Nel W.J."/>
            <person name="Swalarsk-Parry B.S."/>
            <person name="Vaghefi N."/>
            <person name="Wilken P.M."/>
            <person name="An Z."/>
            <person name="de Beer Z.W."/>
            <person name="De Vos L."/>
            <person name="Chen L."/>
            <person name="Duong T.A."/>
            <person name="Gao Y."/>
            <person name="Hammerbacher A."/>
            <person name="Kikkert J.R."/>
            <person name="Li Y."/>
            <person name="Li H."/>
            <person name="Li K."/>
            <person name="Li Q."/>
            <person name="Liu X."/>
            <person name="Ma X."/>
            <person name="Naidoo K."/>
            <person name="Pethybridge S.J."/>
            <person name="Sun J."/>
            <person name="Steenkamp E.T."/>
            <person name="van der Nest M.A."/>
            <person name="van Wyk S."/>
            <person name="Wingfield M.J."/>
            <person name="Xiong C."/>
            <person name="Yue Q."/>
            <person name="Zhang X."/>
        </authorList>
    </citation>
    <scope>NUCLEOTIDE SEQUENCE [LARGE SCALE GENOMIC DNA]</scope>
    <source>
        <strain evidence="7 8">BP6252</strain>
    </source>
</reference>
<gene>
    <name evidence="7" type="ORF">BP6252_14011</name>
</gene>